<dbReference type="Proteomes" id="UP000427906">
    <property type="component" value="Chromosome"/>
</dbReference>
<keyword evidence="3" id="KW-1185">Reference proteome</keyword>
<dbReference type="EMBL" id="AP021874">
    <property type="protein sequence ID" value="BBO70357.1"/>
    <property type="molecule type" value="Genomic_DNA"/>
</dbReference>
<organism evidence="2 3">
    <name type="scientific">Desulfosarcina alkanivorans</name>
    <dbReference type="NCBI Taxonomy" id="571177"/>
    <lineage>
        <taxon>Bacteria</taxon>
        <taxon>Pseudomonadati</taxon>
        <taxon>Thermodesulfobacteriota</taxon>
        <taxon>Desulfobacteria</taxon>
        <taxon>Desulfobacterales</taxon>
        <taxon>Desulfosarcinaceae</taxon>
        <taxon>Desulfosarcina</taxon>
    </lineage>
</organism>
<dbReference type="Pfam" id="PF01575">
    <property type="entry name" value="MaoC_dehydratas"/>
    <property type="match status" value="1"/>
</dbReference>
<accession>A0A5K7Z0K7</accession>
<dbReference type="PANTHER" id="PTHR43664">
    <property type="entry name" value="MONOAMINE OXIDASE-RELATED"/>
    <property type="match status" value="1"/>
</dbReference>
<dbReference type="KEGG" id="dalk:DSCA_42870"/>
<proteinExistence type="predicted"/>
<dbReference type="Gene3D" id="3.10.129.10">
    <property type="entry name" value="Hotdog Thioesterase"/>
    <property type="match status" value="1"/>
</dbReference>
<evidence type="ECO:0000259" key="1">
    <source>
        <dbReference type="Pfam" id="PF01575"/>
    </source>
</evidence>
<feature type="domain" description="MaoC-like" evidence="1">
    <location>
        <begin position="14"/>
        <end position="122"/>
    </location>
</feature>
<dbReference type="AlphaFoldDB" id="A0A5K7Z0K7"/>
<dbReference type="InterPro" id="IPR029069">
    <property type="entry name" value="HotDog_dom_sf"/>
</dbReference>
<sequence length="151" mass="17459">MGRRGIYYEEFSAGRRYSTDRRTVTEADHLNFTTAFGFFEPLFMDRDYVKRETPYEKPVVPGALTFSMAEGLTILSGILHETGIAFLGVDLTVVRPVFVGDTIRVAIEVVDRRETQKTDRGIVWFSHQVSNQDDETVMAYTIRRMIRRKPR</sequence>
<dbReference type="InterPro" id="IPR052342">
    <property type="entry name" value="MCH/BMMD"/>
</dbReference>
<name>A0A5K7Z0K7_9BACT</name>
<reference evidence="2 3" key="1">
    <citation type="submission" date="2019-11" db="EMBL/GenBank/DDBJ databases">
        <title>Comparative genomics of hydrocarbon-degrading Desulfosarcina strains.</title>
        <authorList>
            <person name="Watanabe M."/>
            <person name="Kojima H."/>
            <person name="Fukui M."/>
        </authorList>
    </citation>
    <scope>NUCLEOTIDE SEQUENCE [LARGE SCALE GENOMIC DNA]</scope>
    <source>
        <strain evidence="2 3">PL12</strain>
    </source>
</reference>
<evidence type="ECO:0000313" key="2">
    <source>
        <dbReference type="EMBL" id="BBO70357.1"/>
    </source>
</evidence>
<dbReference type="InterPro" id="IPR002539">
    <property type="entry name" value="MaoC-like_dom"/>
</dbReference>
<evidence type="ECO:0000313" key="3">
    <source>
        <dbReference type="Proteomes" id="UP000427906"/>
    </source>
</evidence>
<dbReference type="SUPFAM" id="SSF54637">
    <property type="entry name" value="Thioesterase/thiol ester dehydrase-isomerase"/>
    <property type="match status" value="1"/>
</dbReference>
<dbReference type="PANTHER" id="PTHR43664:SF1">
    <property type="entry name" value="BETA-METHYLMALYL-COA DEHYDRATASE"/>
    <property type="match status" value="1"/>
</dbReference>
<protein>
    <submittedName>
        <fullName evidence="2">Acyl dehydratase</fullName>
    </submittedName>
</protein>
<dbReference type="RefSeq" id="WP_167527891.1">
    <property type="nucleotide sequence ID" value="NZ_AP021874.1"/>
</dbReference>
<gene>
    <name evidence="2" type="ORF">DSCA_42870</name>
</gene>